<dbReference type="SUPFAM" id="SSF54631">
    <property type="entry name" value="CBS-domain pair"/>
    <property type="match status" value="1"/>
</dbReference>
<proteinExistence type="predicted"/>
<accession>A0A2U3ANX9</accession>
<protein>
    <submittedName>
        <fullName evidence="4">Acetoin utilization protein AcuB</fullName>
    </submittedName>
</protein>
<keyword evidence="1 2" id="KW-0129">CBS domain</keyword>
<dbReference type="PROSITE" id="PS51371">
    <property type="entry name" value="CBS"/>
    <property type="match status" value="2"/>
</dbReference>
<reference evidence="4 5" key="1">
    <citation type="submission" date="2018-05" db="EMBL/GenBank/DDBJ databases">
        <title>Kurthia sibirica genome sequence.</title>
        <authorList>
            <person name="Maclea K.S."/>
            <person name="Goen A.E."/>
        </authorList>
    </citation>
    <scope>NUCLEOTIDE SEQUENCE [LARGE SCALE GENOMIC DNA]</scope>
    <source>
        <strain evidence="4 5">ATCC 49154</strain>
    </source>
</reference>
<evidence type="ECO:0000313" key="5">
    <source>
        <dbReference type="Proteomes" id="UP000245938"/>
    </source>
</evidence>
<dbReference type="PANTHER" id="PTHR43080">
    <property type="entry name" value="CBS DOMAIN-CONTAINING PROTEIN CBSX3, MITOCHONDRIAL"/>
    <property type="match status" value="1"/>
</dbReference>
<dbReference type="RefSeq" id="WP_109305260.1">
    <property type="nucleotide sequence ID" value="NZ_BJUF01000016.1"/>
</dbReference>
<gene>
    <name evidence="4" type="ORF">DEX24_04745</name>
</gene>
<dbReference type="InterPro" id="IPR045865">
    <property type="entry name" value="ACT-like_dom_sf"/>
</dbReference>
<evidence type="ECO:0000256" key="2">
    <source>
        <dbReference type="PROSITE-ProRule" id="PRU00703"/>
    </source>
</evidence>
<dbReference type="SUPFAM" id="SSF55021">
    <property type="entry name" value="ACT-like"/>
    <property type="match status" value="1"/>
</dbReference>
<dbReference type="AlphaFoldDB" id="A0A2U3ANX9"/>
<organism evidence="4 5">
    <name type="scientific">Kurthia sibirica</name>
    <dbReference type="NCBI Taxonomy" id="202750"/>
    <lineage>
        <taxon>Bacteria</taxon>
        <taxon>Bacillati</taxon>
        <taxon>Bacillota</taxon>
        <taxon>Bacilli</taxon>
        <taxon>Bacillales</taxon>
        <taxon>Caryophanaceae</taxon>
        <taxon>Kurthia</taxon>
    </lineage>
</organism>
<dbReference type="SMART" id="SM00116">
    <property type="entry name" value="CBS"/>
    <property type="match status" value="2"/>
</dbReference>
<dbReference type="EMBL" id="QFVR01000004">
    <property type="protein sequence ID" value="PWI26237.1"/>
    <property type="molecule type" value="Genomic_DNA"/>
</dbReference>
<sequence length="214" mass="24229">MIVEKIMTTAVQTLTPSHTLLDANRIMRQHKIRHLPIINDNGEVVGLIAQRDIKNAISRLFVKDAEDVLLQTPLQDIMIKNPLIGHPLDFIEEVALLFYEHRIGCLPIVSHNKLVGIITDTDLLYNYIELTGATQPSSRIDIRIKDQAGELHNITKIISNFNANILSLLIYKDDDPQFQIISIRLKSMNPIPIIAGLRQEGFDVLWPNMPGMNL</sequence>
<feature type="domain" description="CBS" evidence="3">
    <location>
        <begin position="7"/>
        <end position="68"/>
    </location>
</feature>
<dbReference type="InterPro" id="IPR046342">
    <property type="entry name" value="CBS_dom_sf"/>
</dbReference>
<comment type="caution">
    <text evidence="4">The sequence shown here is derived from an EMBL/GenBank/DDBJ whole genome shotgun (WGS) entry which is preliminary data.</text>
</comment>
<feature type="domain" description="CBS" evidence="3">
    <location>
        <begin position="78"/>
        <end position="134"/>
    </location>
</feature>
<dbReference type="InterPro" id="IPR000644">
    <property type="entry name" value="CBS_dom"/>
</dbReference>
<dbReference type="PANTHER" id="PTHR43080:SF2">
    <property type="entry name" value="CBS DOMAIN-CONTAINING PROTEIN"/>
    <property type="match status" value="1"/>
</dbReference>
<evidence type="ECO:0000256" key="1">
    <source>
        <dbReference type="ARBA" id="ARBA00023122"/>
    </source>
</evidence>
<dbReference type="Pfam" id="PF00571">
    <property type="entry name" value="CBS"/>
    <property type="match status" value="2"/>
</dbReference>
<dbReference type="InterPro" id="IPR051257">
    <property type="entry name" value="Diverse_CBS-Domain"/>
</dbReference>
<dbReference type="CDD" id="cd04584">
    <property type="entry name" value="CBS_pair_AcuB_like"/>
    <property type="match status" value="1"/>
</dbReference>
<evidence type="ECO:0000259" key="3">
    <source>
        <dbReference type="PROSITE" id="PS51371"/>
    </source>
</evidence>
<dbReference type="OrthoDB" id="9781631at2"/>
<evidence type="ECO:0000313" key="4">
    <source>
        <dbReference type="EMBL" id="PWI26237.1"/>
    </source>
</evidence>
<dbReference type="Gene3D" id="3.10.580.10">
    <property type="entry name" value="CBS-domain"/>
    <property type="match status" value="1"/>
</dbReference>
<keyword evidence="5" id="KW-1185">Reference proteome</keyword>
<dbReference type="Proteomes" id="UP000245938">
    <property type="component" value="Unassembled WGS sequence"/>
</dbReference>
<name>A0A2U3ANX9_9BACL</name>